<dbReference type="GO" id="GO:0005085">
    <property type="term" value="F:guanyl-nucleotide exchange factor activity"/>
    <property type="evidence" value="ECO:0007669"/>
    <property type="project" value="InterPro"/>
</dbReference>
<dbReference type="SUPFAM" id="SSF48425">
    <property type="entry name" value="Sec7 domain"/>
    <property type="match status" value="1"/>
</dbReference>
<organism evidence="3 4">
    <name type="scientific">Ramalina farinacea</name>
    <dbReference type="NCBI Taxonomy" id="258253"/>
    <lineage>
        <taxon>Eukaryota</taxon>
        <taxon>Fungi</taxon>
        <taxon>Dikarya</taxon>
        <taxon>Ascomycota</taxon>
        <taxon>Pezizomycotina</taxon>
        <taxon>Lecanoromycetes</taxon>
        <taxon>OSLEUM clade</taxon>
        <taxon>Lecanoromycetidae</taxon>
        <taxon>Lecanorales</taxon>
        <taxon>Lecanorineae</taxon>
        <taxon>Ramalinaceae</taxon>
        <taxon>Ramalina</taxon>
    </lineage>
</organism>
<dbReference type="InterPro" id="IPR035999">
    <property type="entry name" value="Sec7_dom_sf"/>
</dbReference>
<feature type="compositionally biased region" description="Pro residues" evidence="1">
    <location>
        <begin position="239"/>
        <end position="250"/>
    </location>
</feature>
<dbReference type="InterPro" id="IPR023394">
    <property type="entry name" value="Sec7_C_sf"/>
</dbReference>
<feature type="domain" description="SEC7" evidence="2">
    <location>
        <begin position="662"/>
        <end position="840"/>
    </location>
</feature>
<sequence>MQDHARDSGDSATRDERISHDLNLTENPRHSVVDNMLLSLNPDQSTLFSSHSRPTFSSGSDASGLPRTSHSRHVHSSSTNSDFTFPSESSPDQRSHQVGKGRRSNSSSNFPTTLQRIDSLHTSERAIEGNRYKAAPYNQAGPSNSRKGHAKKTSKGSSSSSVDYGQTRIQSMLPPAPLARRSASFDHGYSRRALHSASNSGNHPPLPKGFSQPLFYNDFEAAPMPTVPAGPRRGDMSPAFPPSPKLPPSPQIVQRRNSNKSSKSLHINKSRGGAVQWDAPKPSANNSSFLGSRRGSKQIPSGFMRSRNVSPARNGSESFSGKSGLSSQDVREAPKERHGFFRRVFSRGPSAVEAQPSQPQQPARDGSNTNRLYKAPAMEDLSLTQKENVPPPLAKKSSSFFRRRKKSITELTPMMPPNLRTDLGSAAGDGLSRSPTSSLRKVMNPYLANASNASHRKQSVAVHNEATSQPRPSTDRSSHLDSMASGRLDWELPPPPVDTPGKKTLLRPRPMDESFLYDDSSASRTPDSVEHARISREALARAPTSNPVISTVDGPPKSQPEAPSNRDINLSSVSGTAQKPTKATEKNNVPEQAKSVPSSTPQADSKSSRPWFKSSKSNDSVPKAAKEAPKVIEIAETSPADEIFHSATSTLHPLKDDEFKFPSSGLDGVEETQPNDTDVGKPTDEDRRQAQLLFNGDESITLKSAAAAWLGEPGPDRARVRRAYMELYQWQNLNILAALRSLCGRLYLKAESQQVDRILDAFTARWWRCNPLNGFKATDVVHTICYSILLLNTDLHQAEIETKMTRTQFLKNIMPTIRRVVTDAAPEAFINPRASTMPKYLDQRPDLPSKTTTFSESPDPRRSFEGERPSYRLSQRPSDQTVYTSHPTITPLDYNVGGDCGPLVKAGFHGKLNTWENQIELILKEFYNAVRAQPLPLFGAERKQSVADLPSSTTSLSVTTNNFLRRTPSMLSKAGSDHQSYTRGRPSENRLTTGRWQSKTRSRPRLYPSSTVASSRRSSFDEQSSVTSPSVTSAWSKFSSLGKTQTSMSTDSFASSFPRPEFQQSIGFANALSQAIIREENAGGDDESLRAAPLLEDESLELAGAPWAKEGILKHKHHLESVDKKAKDRNWVESFAVIEKGQMRLFSFSMNARSLRLKAKSQKAAGATVGGGNWADNAELLGSFVLRQTIASVLPPPGYSKTRPHVWALSLPTGAVHLFQVGTPEIVQEFVKTANYWSARLSKEPLVGALSNIEYGWSDSVINAALIHPEGNGIPSASIASARPSLQSSIRSTRSSLDQGSYRPKLPGDKVMINDWTPPPQSLASSALLEVDQLKALCNYVKNIEDELQKHNELRGAVLLTFSPRNPNAHKAMTNWERKSSYLLREIVKFRTYIDALQNAQTQKEKVYAERDGKATTSIAST</sequence>
<feature type="compositionally biased region" description="Polar residues" evidence="1">
    <location>
        <begin position="104"/>
        <end position="116"/>
    </location>
</feature>
<dbReference type="InterPro" id="IPR000904">
    <property type="entry name" value="Sec7_dom"/>
</dbReference>
<dbReference type="InterPro" id="IPR011993">
    <property type="entry name" value="PH-like_dom_sf"/>
</dbReference>
<dbReference type="Pfam" id="PF01369">
    <property type="entry name" value="Sec7"/>
    <property type="match status" value="1"/>
</dbReference>
<evidence type="ECO:0000313" key="3">
    <source>
        <dbReference type="EMBL" id="MDI1484924.1"/>
    </source>
</evidence>
<feature type="region of interest" description="Disordered" evidence="1">
    <location>
        <begin position="191"/>
        <end position="212"/>
    </location>
</feature>
<feature type="region of interest" description="Disordered" evidence="1">
    <location>
        <begin position="838"/>
        <end position="886"/>
    </location>
</feature>
<feature type="region of interest" description="Disordered" evidence="1">
    <location>
        <begin position="959"/>
        <end position="1027"/>
    </location>
</feature>
<feature type="compositionally biased region" description="Basic and acidic residues" evidence="1">
    <location>
        <begin position="1"/>
        <end position="20"/>
    </location>
</feature>
<dbReference type="PANTHER" id="PTHR10663:SF373">
    <property type="entry name" value="PH AND SEC7 DOMAIN-CONTAINING PROTEIN C11E3.11C"/>
    <property type="match status" value="1"/>
</dbReference>
<name>A0AA43QGF7_9LECA</name>
<dbReference type="SMART" id="SM00222">
    <property type="entry name" value="Sec7"/>
    <property type="match status" value="1"/>
</dbReference>
<feature type="compositionally biased region" description="Polar residues" evidence="1">
    <location>
        <begin position="251"/>
        <end position="267"/>
    </location>
</feature>
<feature type="compositionally biased region" description="Basic and acidic residues" evidence="1">
    <location>
        <begin position="118"/>
        <end position="131"/>
    </location>
</feature>
<feature type="compositionally biased region" description="Basic and acidic residues" evidence="1">
    <location>
        <begin position="527"/>
        <end position="539"/>
    </location>
</feature>
<feature type="compositionally biased region" description="Polar residues" evidence="1">
    <location>
        <begin position="82"/>
        <end position="92"/>
    </location>
</feature>
<feature type="compositionally biased region" description="Polar residues" evidence="1">
    <location>
        <begin position="355"/>
        <end position="371"/>
    </location>
</feature>
<keyword evidence="4" id="KW-1185">Reference proteome</keyword>
<feature type="region of interest" description="Disordered" evidence="1">
    <location>
        <begin position="1"/>
        <end position="30"/>
    </location>
</feature>
<evidence type="ECO:0000256" key="1">
    <source>
        <dbReference type="SAM" id="MobiDB-lite"/>
    </source>
</evidence>
<dbReference type="Gene3D" id="2.30.29.30">
    <property type="entry name" value="Pleckstrin-homology domain (PH domain)/Phosphotyrosine-binding domain (PTB)"/>
    <property type="match status" value="1"/>
</dbReference>
<feature type="compositionally biased region" description="Basic and acidic residues" evidence="1">
    <location>
        <begin position="858"/>
        <end position="870"/>
    </location>
</feature>
<dbReference type="PANTHER" id="PTHR10663">
    <property type="entry name" value="GUANYL-NUCLEOTIDE EXCHANGE FACTOR"/>
    <property type="match status" value="1"/>
</dbReference>
<feature type="compositionally biased region" description="Polar residues" evidence="1">
    <location>
        <begin position="872"/>
        <end position="886"/>
    </location>
</feature>
<evidence type="ECO:0000259" key="2">
    <source>
        <dbReference type="PROSITE" id="PS50190"/>
    </source>
</evidence>
<feature type="region of interest" description="Disordered" evidence="1">
    <location>
        <begin position="348"/>
        <end position="437"/>
    </location>
</feature>
<feature type="compositionally biased region" description="Polar residues" evidence="1">
    <location>
        <begin position="566"/>
        <end position="605"/>
    </location>
</feature>
<dbReference type="InterPro" id="IPR041681">
    <property type="entry name" value="PH_9"/>
</dbReference>
<evidence type="ECO:0000313" key="4">
    <source>
        <dbReference type="Proteomes" id="UP001161017"/>
    </source>
</evidence>
<dbReference type="Proteomes" id="UP001161017">
    <property type="component" value="Unassembled WGS sequence"/>
</dbReference>
<feature type="region of interest" description="Disordered" evidence="1">
    <location>
        <begin position="43"/>
        <end position="165"/>
    </location>
</feature>
<dbReference type="EMBL" id="JAPUFD010000001">
    <property type="protein sequence ID" value="MDI1484924.1"/>
    <property type="molecule type" value="Genomic_DNA"/>
</dbReference>
<feature type="region of interest" description="Disordered" evidence="1">
    <location>
        <begin position="225"/>
        <end position="336"/>
    </location>
</feature>
<protein>
    <recommendedName>
        <fullName evidence="2">SEC7 domain-containing protein</fullName>
    </recommendedName>
</protein>
<accession>A0AA43QGF7</accession>
<gene>
    <name evidence="3" type="ORF">OHK93_000058</name>
</gene>
<comment type="caution">
    <text evidence="3">The sequence shown here is derived from an EMBL/GenBank/DDBJ whole genome shotgun (WGS) entry which is preliminary data.</text>
</comment>
<dbReference type="PROSITE" id="PS50190">
    <property type="entry name" value="SEC7"/>
    <property type="match status" value="1"/>
</dbReference>
<dbReference type="SUPFAM" id="SSF50729">
    <property type="entry name" value="PH domain-like"/>
    <property type="match status" value="1"/>
</dbReference>
<dbReference type="GO" id="GO:0032012">
    <property type="term" value="P:regulation of ARF protein signal transduction"/>
    <property type="evidence" value="ECO:0007669"/>
    <property type="project" value="InterPro"/>
</dbReference>
<feature type="compositionally biased region" description="Low complexity" evidence="1">
    <location>
        <begin position="315"/>
        <end position="327"/>
    </location>
</feature>
<dbReference type="Gene3D" id="1.10.1000.11">
    <property type="entry name" value="Arf Nucleotide-binding Site Opener,domain 2"/>
    <property type="match status" value="1"/>
</dbReference>
<feature type="region of interest" description="Disordered" evidence="1">
    <location>
        <begin position="654"/>
        <end position="684"/>
    </location>
</feature>
<feature type="region of interest" description="Disordered" evidence="1">
    <location>
        <begin position="450"/>
        <end position="628"/>
    </location>
</feature>
<reference evidence="3" key="1">
    <citation type="journal article" date="2023" name="Genome Biol. Evol.">
        <title>First Whole Genome Sequence and Flow Cytometry Genome Size Data for the Lichen-Forming Fungus Ramalina farinacea (Ascomycota).</title>
        <authorList>
            <person name="Llewellyn T."/>
            <person name="Mian S."/>
            <person name="Hill R."/>
            <person name="Leitch I.J."/>
            <person name="Gaya E."/>
        </authorList>
    </citation>
    <scope>NUCLEOTIDE SEQUENCE</scope>
    <source>
        <strain evidence="3">LIQ254RAFAR</strain>
    </source>
</reference>
<proteinExistence type="predicted"/>
<feature type="compositionally biased region" description="Polar residues" evidence="1">
    <location>
        <begin position="43"/>
        <end position="61"/>
    </location>
</feature>
<dbReference type="Pfam" id="PF15410">
    <property type="entry name" value="PH_9"/>
    <property type="match status" value="1"/>
</dbReference>